<keyword evidence="1" id="KW-0677">Repeat</keyword>
<evidence type="ECO:0000313" key="3">
    <source>
        <dbReference type="Proteomes" id="UP000266673"/>
    </source>
</evidence>
<dbReference type="Pfam" id="PF13516">
    <property type="entry name" value="LRR_6"/>
    <property type="match status" value="1"/>
</dbReference>
<dbReference type="PANTHER" id="PTHR24111">
    <property type="entry name" value="LEUCINE-RICH REPEAT-CONTAINING PROTEIN 34"/>
    <property type="match status" value="1"/>
</dbReference>
<dbReference type="InterPro" id="IPR032675">
    <property type="entry name" value="LRR_dom_sf"/>
</dbReference>
<dbReference type="EMBL" id="QKWP01000403">
    <property type="protein sequence ID" value="RIB20697.1"/>
    <property type="molecule type" value="Genomic_DNA"/>
</dbReference>
<accession>A0A397VHD2</accession>
<dbReference type="InterPro" id="IPR001611">
    <property type="entry name" value="Leu-rich_rpt"/>
</dbReference>
<dbReference type="PANTHER" id="PTHR24111:SF0">
    <property type="entry name" value="LEUCINE-RICH REPEAT-CONTAINING PROTEIN"/>
    <property type="match status" value="1"/>
</dbReference>
<dbReference type="InterPro" id="IPR052201">
    <property type="entry name" value="LRR-containing_regulator"/>
</dbReference>
<protein>
    <submittedName>
        <fullName evidence="2">Uncharacterized protein</fullName>
    </submittedName>
</protein>
<proteinExistence type="predicted"/>
<organism evidence="2 3">
    <name type="scientific">Gigaspora rosea</name>
    <dbReference type="NCBI Taxonomy" id="44941"/>
    <lineage>
        <taxon>Eukaryota</taxon>
        <taxon>Fungi</taxon>
        <taxon>Fungi incertae sedis</taxon>
        <taxon>Mucoromycota</taxon>
        <taxon>Glomeromycotina</taxon>
        <taxon>Glomeromycetes</taxon>
        <taxon>Diversisporales</taxon>
        <taxon>Gigasporaceae</taxon>
        <taxon>Gigaspora</taxon>
    </lineage>
</organism>
<evidence type="ECO:0000313" key="2">
    <source>
        <dbReference type="EMBL" id="RIB20697.1"/>
    </source>
</evidence>
<name>A0A397VHD2_9GLOM</name>
<dbReference type="SUPFAM" id="SSF52047">
    <property type="entry name" value="RNI-like"/>
    <property type="match status" value="1"/>
</dbReference>
<dbReference type="Gene3D" id="3.80.10.10">
    <property type="entry name" value="Ribonuclease Inhibitor"/>
    <property type="match status" value="1"/>
</dbReference>
<gene>
    <name evidence="2" type="ORF">C2G38_2035027</name>
</gene>
<evidence type="ECO:0000256" key="1">
    <source>
        <dbReference type="ARBA" id="ARBA00022737"/>
    </source>
</evidence>
<dbReference type="Proteomes" id="UP000266673">
    <property type="component" value="Unassembled WGS sequence"/>
</dbReference>
<sequence>MPYNRKIKIWKLIIKWGIAQNSNLPSDLENWTDENFMTLKVTLKNFLPFIRYFQISSEDVANYIMPYSQILEKKLWNDMAKIFMVPNYQVTSVIIPPRIILKQELLTMPTEILKYQRKEAHKCFKPDKFLKALEFYEEILLKTVSITLKIKRMLQLGIFSYIKCESRNLNELMKALYKNTKLTSLNLHANECGSEVGKILADVLCKSTTLTSLDLGSNKLGLEVGKALEDALYKNTMLTSLNRYYNCLRSEGVKVLVDSLCKTLR</sequence>
<keyword evidence="3" id="KW-1185">Reference proteome</keyword>
<dbReference type="OrthoDB" id="333024at2759"/>
<comment type="caution">
    <text evidence="2">The sequence shown here is derived from an EMBL/GenBank/DDBJ whole genome shotgun (WGS) entry which is preliminary data.</text>
</comment>
<dbReference type="AlphaFoldDB" id="A0A397VHD2"/>
<reference evidence="2 3" key="1">
    <citation type="submission" date="2018-06" db="EMBL/GenBank/DDBJ databases">
        <title>Comparative genomics reveals the genomic features of Rhizophagus irregularis, R. cerebriforme, R. diaphanum and Gigaspora rosea, and their symbiotic lifestyle signature.</title>
        <authorList>
            <person name="Morin E."/>
            <person name="San Clemente H."/>
            <person name="Chen E.C.H."/>
            <person name="De La Providencia I."/>
            <person name="Hainaut M."/>
            <person name="Kuo A."/>
            <person name="Kohler A."/>
            <person name="Murat C."/>
            <person name="Tang N."/>
            <person name="Roy S."/>
            <person name="Loubradou J."/>
            <person name="Henrissat B."/>
            <person name="Grigoriev I.V."/>
            <person name="Corradi N."/>
            <person name="Roux C."/>
            <person name="Martin F.M."/>
        </authorList>
    </citation>
    <scope>NUCLEOTIDE SEQUENCE [LARGE SCALE GENOMIC DNA]</scope>
    <source>
        <strain evidence="2 3">DAOM 194757</strain>
    </source>
</reference>